<dbReference type="Proteomes" id="UP000293162">
    <property type="component" value="Unassembled WGS sequence"/>
</dbReference>
<comment type="caution">
    <text evidence="2">The sequence shown here is derived from an EMBL/GenBank/DDBJ whole genome shotgun (WGS) entry which is preliminary data.</text>
</comment>
<evidence type="ECO:0000313" key="3">
    <source>
        <dbReference type="Proteomes" id="UP000293162"/>
    </source>
</evidence>
<sequence length="99" mass="12037">MQKAKPNISKAAFWDVNFEEIDFEKNTRDVINRILMNGKLSDWVEMNKYYGIEKIKEEIVQMRYLSDLALNFCSFYYDIPKEEFRCYKLSQSIPKLWEF</sequence>
<dbReference type="InterPro" id="IPR053830">
    <property type="entry name" value="DUF6922"/>
</dbReference>
<evidence type="ECO:0000259" key="1">
    <source>
        <dbReference type="Pfam" id="PF21956"/>
    </source>
</evidence>
<name>A0A4Q5LWP0_9BACT</name>
<evidence type="ECO:0000313" key="2">
    <source>
        <dbReference type="EMBL" id="RYU94158.1"/>
    </source>
</evidence>
<dbReference type="Pfam" id="PF21956">
    <property type="entry name" value="DUF6922"/>
    <property type="match status" value="1"/>
</dbReference>
<accession>A0A4Q5LWP0</accession>
<reference evidence="2 3" key="1">
    <citation type="submission" date="2019-02" db="EMBL/GenBank/DDBJ databases">
        <title>Bacterial novel species Emticicia sp. 17J42-9 isolated from soil.</title>
        <authorList>
            <person name="Jung H.-Y."/>
        </authorList>
    </citation>
    <scope>NUCLEOTIDE SEQUENCE [LARGE SCALE GENOMIC DNA]</scope>
    <source>
        <strain evidence="2 3">17J42-9</strain>
    </source>
</reference>
<protein>
    <recommendedName>
        <fullName evidence="1">DUF6922 domain-containing protein</fullName>
    </recommendedName>
</protein>
<dbReference type="OrthoDB" id="1364214at2"/>
<dbReference type="EMBL" id="SEWF01000030">
    <property type="protein sequence ID" value="RYU94158.1"/>
    <property type="molecule type" value="Genomic_DNA"/>
</dbReference>
<proteinExistence type="predicted"/>
<gene>
    <name evidence="2" type="ORF">EWM59_18455</name>
</gene>
<dbReference type="RefSeq" id="WP_130022733.1">
    <property type="nucleotide sequence ID" value="NZ_SEWF01000030.1"/>
</dbReference>
<keyword evidence="3" id="KW-1185">Reference proteome</keyword>
<dbReference type="AlphaFoldDB" id="A0A4Q5LWP0"/>
<feature type="domain" description="DUF6922" evidence="1">
    <location>
        <begin position="8"/>
        <end position="59"/>
    </location>
</feature>
<organism evidence="2 3">
    <name type="scientific">Emticicia agri</name>
    <dbReference type="NCBI Taxonomy" id="2492393"/>
    <lineage>
        <taxon>Bacteria</taxon>
        <taxon>Pseudomonadati</taxon>
        <taxon>Bacteroidota</taxon>
        <taxon>Cytophagia</taxon>
        <taxon>Cytophagales</taxon>
        <taxon>Leadbetterellaceae</taxon>
        <taxon>Emticicia</taxon>
    </lineage>
</organism>